<dbReference type="Pfam" id="PF02518">
    <property type="entry name" value="HATPase_c"/>
    <property type="match status" value="1"/>
</dbReference>
<dbReference type="Gene3D" id="3.30.565.10">
    <property type="entry name" value="Histidine kinase-like ATPase, C-terminal domain"/>
    <property type="match status" value="1"/>
</dbReference>
<evidence type="ECO:0000313" key="12">
    <source>
        <dbReference type="Proteomes" id="UP001600941"/>
    </source>
</evidence>
<evidence type="ECO:0000256" key="7">
    <source>
        <dbReference type="ARBA" id="ARBA00023012"/>
    </source>
</evidence>
<dbReference type="Proteomes" id="UP001600941">
    <property type="component" value="Unassembled WGS sequence"/>
</dbReference>
<comment type="caution">
    <text evidence="11">The sequence shown here is derived from an EMBL/GenBank/DDBJ whole genome shotgun (WGS) entry which is preliminary data.</text>
</comment>
<dbReference type="Pfam" id="PF00512">
    <property type="entry name" value="HisKA"/>
    <property type="match status" value="1"/>
</dbReference>
<comment type="catalytic activity">
    <reaction evidence="1">
        <text>ATP + protein L-histidine = ADP + protein N-phospho-L-histidine.</text>
        <dbReference type="EC" id="2.7.13.3"/>
    </reaction>
</comment>
<keyword evidence="4" id="KW-0597">Phosphoprotein</keyword>
<evidence type="ECO:0000256" key="5">
    <source>
        <dbReference type="ARBA" id="ARBA00022679"/>
    </source>
</evidence>
<keyword evidence="12" id="KW-1185">Reference proteome</keyword>
<dbReference type="PANTHER" id="PTHR45453:SF1">
    <property type="entry name" value="PHOSPHATE REGULON SENSOR PROTEIN PHOR"/>
    <property type="match status" value="1"/>
</dbReference>
<feature type="domain" description="Histidine kinase" evidence="10">
    <location>
        <begin position="281"/>
        <end position="492"/>
    </location>
</feature>
<dbReference type="EC" id="2.7.13.3" evidence="3"/>
<keyword evidence="9" id="KW-0812">Transmembrane</keyword>
<evidence type="ECO:0000256" key="6">
    <source>
        <dbReference type="ARBA" id="ARBA00022777"/>
    </source>
</evidence>
<reference evidence="11 12" key="1">
    <citation type="submission" date="2024-04" db="EMBL/GenBank/DDBJ databases">
        <title>Defined microbial consortia suppress multidrug-resistant proinflammatory Enterobacteriaceae via ecological control.</title>
        <authorList>
            <person name="Furuichi M."/>
            <person name="Kawaguchi T."/>
            <person name="Pust M."/>
            <person name="Yasuma K."/>
            <person name="Plichta D."/>
            <person name="Hasegawa N."/>
            <person name="Ohya T."/>
            <person name="Bhattarai S."/>
            <person name="Sasajima S."/>
            <person name="Aoto Y."/>
            <person name="Tuganbaev T."/>
            <person name="Yaginuma M."/>
            <person name="Ueda M."/>
            <person name="Okahashi N."/>
            <person name="Amafuji K."/>
            <person name="Kiridooshi Y."/>
            <person name="Sugita K."/>
            <person name="Strazar M."/>
            <person name="Skelly A."/>
            <person name="Suda W."/>
            <person name="Hattori M."/>
            <person name="Nakamoto N."/>
            <person name="Caballero S."/>
            <person name="Norman J."/>
            <person name="Olle B."/>
            <person name="Tanoue T."/>
            <person name="Arita M."/>
            <person name="Bucci V."/>
            <person name="Atarashi K."/>
            <person name="Xavier R."/>
            <person name="Honda K."/>
        </authorList>
    </citation>
    <scope>NUCLEOTIDE SEQUENCE [LARGE SCALE GENOMIC DNA]</scope>
    <source>
        <strain evidence="12">k34-0107-D12</strain>
    </source>
</reference>
<feature type="compositionally biased region" description="Basic and acidic residues" evidence="8">
    <location>
        <begin position="73"/>
        <end position="132"/>
    </location>
</feature>
<dbReference type="InterPro" id="IPR003661">
    <property type="entry name" value="HisK_dim/P_dom"/>
</dbReference>
<protein>
    <recommendedName>
        <fullName evidence="3">histidine kinase</fullName>
        <ecNumber evidence="3">2.7.13.3</ecNumber>
    </recommendedName>
</protein>
<dbReference type="PANTHER" id="PTHR45453">
    <property type="entry name" value="PHOSPHATE REGULON SENSOR PROTEIN PHOR"/>
    <property type="match status" value="1"/>
</dbReference>
<keyword evidence="6" id="KW-0418">Kinase</keyword>
<evidence type="ECO:0000256" key="9">
    <source>
        <dbReference type="SAM" id="Phobius"/>
    </source>
</evidence>
<organism evidence="11 12">
    <name type="scientific">Blautia parvula</name>
    <dbReference type="NCBI Taxonomy" id="2877527"/>
    <lineage>
        <taxon>Bacteria</taxon>
        <taxon>Bacillati</taxon>
        <taxon>Bacillota</taxon>
        <taxon>Clostridia</taxon>
        <taxon>Lachnospirales</taxon>
        <taxon>Lachnospiraceae</taxon>
        <taxon>Blautia</taxon>
    </lineage>
</organism>
<keyword evidence="5" id="KW-0808">Transferase</keyword>
<evidence type="ECO:0000256" key="4">
    <source>
        <dbReference type="ARBA" id="ARBA00022553"/>
    </source>
</evidence>
<sequence length="499" mass="55455">MHMIKKLQRKFVMITMISLLAVLLLVVGGINGLNIYQITGKSDILLEMLAENGGSFPKQWDKGSHQPGMTEETVPKDAEETVPKDAEETVPKDAEETMPKDAEETVPKDPEGQTGEGRKQEDAFAEPQDKGIRGRGGLFGYRMSEETPFETRYFSVTIPAAKAGSENAADVSQMQIDLTHVAAVTEEEAASFAGEVLKKGREKGYCGQYKYQKTVKEDGQTLLVFVDCGNDLQSIRNFAVISLIVAFFCLVLVLFLVSVLSGRAIRPVIESMEKQRQFITDAGHEIKTPIAIILANAEVIEMCEGESEWTRSIRNQVERLGELVRNLLTLSRLDEMQDRLQTADFSCSEIVRESVDAFAPMAQAKGLKMEKNIPEGLHMNGCEANIRQLVTILMDNAVKYSPEEGSVRVSLEKKERYLELSVCNDCHEIPEGDLNRLFDRFYRADSSRSRETGGYGIGLSVAQAIVKAHKGKITARAEDRGICFTAKLPVNEKKNMTLK</sequence>
<dbReference type="SUPFAM" id="SSF47384">
    <property type="entry name" value="Homodimeric domain of signal transducing histidine kinase"/>
    <property type="match status" value="1"/>
</dbReference>
<dbReference type="InterPro" id="IPR036890">
    <property type="entry name" value="HATPase_C_sf"/>
</dbReference>
<keyword evidence="9" id="KW-0472">Membrane</keyword>
<evidence type="ECO:0000313" key="11">
    <source>
        <dbReference type="EMBL" id="GAA6501379.1"/>
    </source>
</evidence>
<evidence type="ECO:0000256" key="8">
    <source>
        <dbReference type="SAM" id="MobiDB-lite"/>
    </source>
</evidence>
<dbReference type="SMART" id="SM00388">
    <property type="entry name" value="HisKA"/>
    <property type="match status" value="1"/>
</dbReference>
<dbReference type="InterPro" id="IPR050351">
    <property type="entry name" value="BphY/WalK/GraS-like"/>
</dbReference>
<dbReference type="InterPro" id="IPR003594">
    <property type="entry name" value="HATPase_dom"/>
</dbReference>
<dbReference type="SMART" id="SM00387">
    <property type="entry name" value="HATPase_c"/>
    <property type="match status" value="1"/>
</dbReference>
<dbReference type="EMBL" id="BAABZQ010000001">
    <property type="protein sequence ID" value="GAA6501379.1"/>
    <property type="molecule type" value="Genomic_DNA"/>
</dbReference>
<dbReference type="InterPro" id="IPR004358">
    <property type="entry name" value="Sig_transdc_His_kin-like_C"/>
</dbReference>
<name>A0ABQ0BXW0_9FIRM</name>
<dbReference type="InterPro" id="IPR036097">
    <property type="entry name" value="HisK_dim/P_sf"/>
</dbReference>
<proteinExistence type="predicted"/>
<dbReference type="InterPro" id="IPR005467">
    <property type="entry name" value="His_kinase_dom"/>
</dbReference>
<dbReference type="SUPFAM" id="SSF55874">
    <property type="entry name" value="ATPase domain of HSP90 chaperone/DNA topoisomerase II/histidine kinase"/>
    <property type="match status" value="1"/>
</dbReference>
<dbReference type="CDD" id="cd00082">
    <property type="entry name" value="HisKA"/>
    <property type="match status" value="1"/>
</dbReference>
<dbReference type="Gene3D" id="1.10.287.130">
    <property type="match status" value="1"/>
</dbReference>
<keyword evidence="7" id="KW-0902">Two-component regulatory system</keyword>
<evidence type="ECO:0000256" key="3">
    <source>
        <dbReference type="ARBA" id="ARBA00012438"/>
    </source>
</evidence>
<evidence type="ECO:0000259" key="10">
    <source>
        <dbReference type="PROSITE" id="PS50109"/>
    </source>
</evidence>
<accession>A0ABQ0BXW0</accession>
<feature type="transmembrane region" description="Helical" evidence="9">
    <location>
        <begin position="238"/>
        <end position="260"/>
    </location>
</feature>
<gene>
    <name evidence="11" type="ORF">K340107D12_41950</name>
</gene>
<keyword evidence="9" id="KW-1133">Transmembrane helix</keyword>
<evidence type="ECO:0000256" key="2">
    <source>
        <dbReference type="ARBA" id="ARBA00004370"/>
    </source>
</evidence>
<dbReference type="PROSITE" id="PS50109">
    <property type="entry name" value="HIS_KIN"/>
    <property type="match status" value="1"/>
</dbReference>
<dbReference type="PRINTS" id="PR00344">
    <property type="entry name" value="BCTRLSENSOR"/>
</dbReference>
<feature type="region of interest" description="Disordered" evidence="8">
    <location>
        <begin position="57"/>
        <end position="136"/>
    </location>
</feature>
<evidence type="ECO:0000256" key="1">
    <source>
        <dbReference type="ARBA" id="ARBA00000085"/>
    </source>
</evidence>
<comment type="subcellular location">
    <subcellularLocation>
        <location evidence="2">Membrane</location>
    </subcellularLocation>
</comment>